<dbReference type="InterPro" id="IPR012910">
    <property type="entry name" value="Plug_dom"/>
</dbReference>
<evidence type="ECO:0000256" key="2">
    <source>
        <dbReference type="ARBA" id="ARBA00022448"/>
    </source>
</evidence>
<evidence type="ECO:0000256" key="5">
    <source>
        <dbReference type="ARBA" id="ARBA00023077"/>
    </source>
</evidence>
<name>A0A7W6EP59_9BACT</name>
<evidence type="ECO:0000256" key="7">
    <source>
        <dbReference type="ARBA" id="ARBA00023237"/>
    </source>
</evidence>
<keyword evidence="7 8" id="KW-0998">Cell outer membrane</keyword>
<keyword evidence="2 8" id="KW-0813">Transport</keyword>
<evidence type="ECO:0000256" key="1">
    <source>
        <dbReference type="ARBA" id="ARBA00004571"/>
    </source>
</evidence>
<dbReference type="InterPro" id="IPR023996">
    <property type="entry name" value="TonB-dep_OMP_SusC/RagA"/>
</dbReference>
<dbReference type="Gene3D" id="2.170.130.10">
    <property type="entry name" value="TonB-dependent receptor, plug domain"/>
    <property type="match status" value="1"/>
</dbReference>
<dbReference type="Pfam" id="PF07715">
    <property type="entry name" value="Plug"/>
    <property type="match status" value="1"/>
</dbReference>
<evidence type="ECO:0000256" key="8">
    <source>
        <dbReference type="PROSITE-ProRule" id="PRU01360"/>
    </source>
</evidence>
<keyword evidence="14" id="KW-1185">Reference proteome</keyword>
<feature type="domain" description="TonB-dependent receptor-like beta-barrel" evidence="11">
    <location>
        <begin position="450"/>
        <end position="1034"/>
    </location>
</feature>
<dbReference type="SUPFAM" id="SSF49464">
    <property type="entry name" value="Carboxypeptidase regulatory domain-like"/>
    <property type="match status" value="1"/>
</dbReference>
<dbReference type="InterPro" id="IPR000531">
    <property type="entry name" value="Beta-barrel_TonB"/>
</dbReference>
<dbReference type="Proteomes" id="UP000541352">
    <property type="component" value="Unassembled WGS sequence"/>
</dbReference>
<dbReference type="Pfam" id="PF00593">
    <property type="entry name" value="TonB_dep_Rec_b-barrel"/>
    <property type="match status" value="1"/>
</dbReference>
<evidence type="ECO:0000256" key="3">
    <source>
        <dbReference type="ARBA" id="ARBA00022452"/>
    </source>
</evidence>
<evidence type="ECO:0000256" key="9">
    <source>
        <dbReference type="RuleBase" id="RU003357"/>
    </source>
</evidence>
<comment type="subcellular location">
    <subcellularLocation>
        <location evidence="1 8">Cell outer membrane</location>
        <topology evidence="1 8">Multi-pass membrane protein</topology>
    </subcellularLocation>
</comment>
<dbReference type="NCBIfam" id="TIGR04056">
    <property type="entry name" value="OMP_RagA_SusC"/>
    <property type="match status" value="1"/>
</dbReference>
<feature type="chain" id="PRO_5031111887" evidence="10">
    <location>
        <begin position="29"/>
        <end position="1076"/>
    </location>
</feature>
<evidence type="ECO:0000256" key="4">
    <source>
        <dbReference type="ARBA" id="ARBA00022692"/>
    </source>
</evidence>
<comment type="caution">
    <text evidence="13">The sequence shown here is derived from an EMBL/GenBank/DDBJ whole genome shotgun (WGS) entry which is preliminary data.</text>
</comment>
<accession>A0A7W6EP59</accession>
<evidence type="ECO:0000259" key="11">
    <source>
        <dbReference type="Pfam" id="PF00593"/>
    </source>
</evidence>
<evidence type="ECO:0000259" key="12">
    <source>
        <dbReference type="Pfam" id="PF07715"/>
    </source>
</evidence>
<evidence type="ECO:0000313" key="13">
    <source>
        <dbReference type="EMBL" id="MBB3837133.1"/>
    </source>
</evidence>
<reference evidence="13 14" key="1">
    <citation type="submission" date="2020-08" db="EMBL/GenBank/DDBJ databases">
        <title>Genomic Encyclopedia of Type Strains, Phase IV (KMG-IV): sequencing the most valuable type-strain genomes for metagenomic binning, comparative biology and taxonomic classification.</title>
        <authorList>
            <person name="Goeker M."/>
        </authorList>
    </citation>
    <scope>NUCLEOTIDE SEQUENCE [LARGE SCALE GENOMIC DNA]</scope>
    <source>
        <strain evidence="13 14">DSM 17976</strain>
    </source>
</reference>
<keyword evidence="4 8" id="KW-0812">Transmembrane</keyword>
<dbReference type="InterPro" id="IPR039426">
    <property type="entry name" value="TonB-dep_rcpt-like"/>
</dbReference>
<dbReference type="Pfam" id="PF13715">
    <property type="entry name" value="CarbopepD_reg_2"/>
    <property type="match status" value="1"/>
</dbReference>
<dbReference type="InterPro" id="IPR036942">
    <property type="entry name" value="Beta-barrel_TonB_sf"/>
</dbReference>
<evidence type="ECO:0000313" key="14">
    <source>
        <dbReference type="Proteomes" id="UP000541352"/>
    </source>
</evidence>
<organism evidence="13 14">
    <name type="scientific">Runella defluvii</name>
    <dbReference type="NCBI Taxonomy" id="370973"/>
    <lineage>
        <taxon>Bacteria</taxon>
        <taxon>Pseudomonadati</taxon>
        <taxon>Bacteroidota</taxon>
        <taxon>Cytophagia</taxon>
        <taxon>Cytophagales</taxon>
        <taxon>Spirosomataceae</taxon>
        <taxon>Runella</taxon>
    </lineage>
</organism>
<proteinExistence type="inferred from homology"/>
<keyword evidence="10" id="KW-0732">Signal</keyword>
<keyword evidence="5 9" id="KW-0798">TonB box</keyword>
<protein>
    <submittedName>
        <fullName evidence="13">TonB-linked SusC/RagA family outer membrane protein</fullName>
    </submittedName>
</protein>
<keyword evidence="6 8" id="KW-0472">Membrane</keyword>
<dbReference type="NCBIfam" id="TIGR04057">
    <property type="entry name" value="SusC_RagA_signa"/>
    <property type="match status" value="1"/>
</dbReference>
<evidence type="ECO:0000256" key="10">
    <source>
        <dbReference type="SAM" id="SignalP"/>
    </source>
</evidence>
<dbReference type="GO" id="GO:0009279">
    <property type="term" value="C:cell outer membrane"/>
    <property type="evidence" value="ECO:0007669"/>
    <property type="project" value="UniProtKB-SubCell"/>
</dbReference>
<dbReference type="AlphaFoldDB" id="A0A7W6EP59"/>
<dbReference type="InterPro" id="IPR008969">
    <property type="entry name" value="CarboxyPept-like_regulatory"/>
</dbReference>
<dbReference type="Gene3D" id="2.40.170.20">
    <property type="entry name" value="TonB-dependent receptor, beta-barrel domain"/>
    <property type="match status" value="1"/>
</dbReference>
<dbReference type="InterPro" id="IPR023997">
    <property type="entry name" value="TonB-dep_OMP_SusC/RagA_CS"/>
</dbReference>
<gene>
    <name evidence="13" type="ORF">FHS57_001127</name>
</gene>
<comment type="similarity">
    <text evidence="8 9">Belongs to the TonB-dependent receptor family.</text>
</comment>
<dbReference type="InterPro" id="IPR037066">
    <property type="entry name" value="Plug_dom_sf"/>
</dbReference>
<dbReference type="SUPFAM" id="SSF56935">
    <property type="entry name" value="Porins"/>
    <property type="match status" value="1"/>
</dbReference>
<sequence>MRTKFYSLLTCVVAWMFLLLLAPDPAHAQERKVSGKVMASDGPIPGATVLLKGSNVGTSADADGAFTISVKGANPVLVISAIGYKSQEVPVGNQTMINAKLEDEANALTEVVVTGYTVDKRRESTGAISTVKTKDLTTVPSSSVEQQLQGRVAGLTVVTTSQPGSGSQIRVRGFGAFGGNEPLIIVDGYPVGNVNFLNPEDIESTTVLKDASAASIYGARAANGVIVYTTKRGKKSAKKLSVTYDGVYGLTDPGKGQKMMNPQDQADWTWTALKNSGSPLSHPQYGSGPTPVLPDYLKVGNRSGVIGTVDLAAEKLKYNITGPTIGDFYQVIKANKAGTDWYKALTQTGTISRHSLGFEGGGDASRFYVGLSMQDQQGILPSQRAKRYAMRVNTEFDVFKNVRIGENIQLTFLQILGRQGGNEGLQSSQDENDILGAFRSPTIIPVYDEFGGYAGTTALGFGQGSNPVANQQAGKLNKNYNALASGNFYIEVDPIKDLTLRSSIGGNFTNFYSWGYGRPIYETLENKGVNWSYNESGGFRLGWTFTNTISYKKKFGIHNLDLLVGQEALNTGFGKDLRADGRNPFSGDPNYITISTLDIRNPANSTKDNGITFNSYFGRAIYNLKDKYIITGVLRRDGSSRFGANTRYGVFPAVSAAWRLSDEPFMKQFSWVTDLKIRGGYGLMGNSNNVAPANQYNLYAQSVENSSYDINGTNGGVVGGFRQSRIGNPDARWETSITKNVGIDGSFLNGKLDVIFDLWQKDTKDLLYRLPITQTVGGATPPSVNVGTMVNKGIDIQLITRGKFGGKVGYEFDVTGSFLDNKITEIGGGLTYLQDVNPGFRGVNPIRNQLGYSLSSFYGYKVQGLFQSQEEIKNAPTQDGAGVGRFRYVDVNGDGKISADDRTYLGSPVPKFTGGLNFRLTYKNFEVLSYFYTSIGNKIFNISKRFTDFYPLFAGSAISERVKQSWTPQNTGATIPIFEANDGFSTGSQSSDFYVEDGSYLRFQNLSFAYNFPMELANKLRLSRLRVHAAVNNLFTITKYGGLDPQVAGAADTNFGVDLGNFPMTRQFTFGINVGF</sequence>
<feature type="signal peptide" evidence="10">
    <location>
        <begin position="1"/>
        <end position="28"/>
    </location>
</feature>
<dbReference type="PROSITE" id="PS52016">
    <property type="entry name" value="TONB_DEPENDENT_REC_3"/>
    <property type="match status" value="1"/>
</dbReference>
<keyword evidence="3 8" id="KW-1134">Transmembrane beta strand</keyword>
<evidence type="ECO:0000256" key="6">
    <source>
        <dbReference type="ARBA" id="ARBA00023136"/>
    </source>
</evidence>
<dbReference type="Gene3D" id="2.60.40.1120">
    <property type="entry name" value="Carboxypeptidase-like, regulatory domain"/>
    <property type="match status" value="1"/>
</dbReference>
<feature type="domain" description="TonB-dependent receptor plug" evidence="12">
    <location>
        <begin position="121"/>
        <end position="225"/>
    </location>
</feature>
<dbReference type="EMBL" id="JACIBY010000002">
    <property type="protein sequence ID" value="MBB3837133.1"/>
    <property type="molecule type" value="Genomic_DNA"/>
</dbReference>
<dbReference type="RefSeq" id="WP_183971893.1">
    <property type="nucleotide sequence ID" value="NZ_JACIBY010000002.1"/>
</dbReference>